<evidence type="ECO:0008006" key="5">
    <source>
        <dbReference type="Google" id="ProtNLM"/>
    </source>
</evidence>
<feature type="domain" description="FBD" evidence="2">
    <location>
        <begin position="197"/>
        <end position="234"/>
    </location>
</feature>
<name>A0AAD6EUX5_9POAL</name>
<dbReference type="SUPFAM" id="SSF81383">
    <property type="entry name" value="F-box domain"/>
    <property type="match status" value="1"/>
</dbReference>
<sequence length="289" mass="33352">MLSRAKKTCLTKPSPAAEGSDLISQLSDCILHSILSFLRVKDAARTSVLSSRWRHLWKEAPLRLEDSLLCDNEQLVSRIYYSHRGPIESLRLCAFTQATMNRFAESAVQRASVAKAPQVCLEETPRFHVKATPCRMKILSSVKTLAIKIKPTLNKTIPEILRCFPFLENLFIMKYERSGSGYNSDKDFWDEQGSLSFLDHLKIFHMRGFYGDQSDVEFLRYLVLYGKVLKKVTLRCAVFVCQKFVETKRRQVCIEERASSDLELVFYLDDRSVDKFPPWKEAAYEMNPN</sequence>
<dbReference type="CDD" id="cd22160">
    <property type="entry name" value="F-box_AtFBL13-like"/>
    <property type="match status" value="1"/>
</dbReference>
<dbReference type="AlphaFoldDB" id="A0AAD6EUX5"/>
<evidence type="ECO:0000313" key="3">
    <source>
        <dbReference type="EMBL" id="KAJ3701964.1"/>
    </source>
</evidence>
<dbReference type="InterPro" id="IPR001810">
    <property type="entry name" value="F-box_dom"/>
</dbReference>
<evidence type="ECO:0000259" key="2">
    <source>
        <dbReference type="Pfam" id="PF08387"/>
    </source>
</evidence>
<dbReference type="InterPro" id="IPR053781">
    <property type="entry name" value="F-box_AtFBL13-like"/>
</dbReference>
<dbReference type="EMBL" id="JAMRDG010000001">
    <property type="protein sequence ID" value="KAJ3701964.1"/>
    <property type="molecule type" value="Genomic_DNA"/>
</dbReference>
<dbReference type="PANTHER" id="PTHR32141">
    <property type="match status" value="1"/>
</dbReference>
<protein>
    <recommendedName>
        <fullName evidence="5">F-box domain-containing protein</fullName>
    </recommendedName>
</protein>
<dbReference type="InterPro" id="IPR055302">
    <property type="entry name" value="F-box_dom-containing"/>
</dbReference>
<dbReference type="InterPro" id="IPR036047">
    <property type="entry name" value="F-box-like_dom_sf"/>
</dbReference>
<accession>A0AAD6EUX5</accession>
<evidence type="ECO:0000313" key="4">
    <source>
        <dbReference type="Proteomes" id="UP001210211"/>
    </source>
</evidence>
<dbReference type="Proteomes" id="UP001210211">
    <property type="component" value="Unassembled WGS sequence"/>
</dbReference>
<keyword evidence="4" id="KW-1185">Reference proteome</keyword>
<reference evidence="3 4" key="1">
    <citation type="journal article" date="2022" name="Cell">
        <title>Repeat-based holocentromeres influence genome architecture and karyotype evolution.</title>
        <authorList>
            <person name="Hofstatter P.G."/>
            <person name="Thangavel G."/>
            <person name="Lux T."/>
            <person name="Neumann P."/>
            <person name="Vondrak T."/>
            <person name="Novak P."/>
            <person name="Zhang M."/>
            <person name="Costa L."/>
            <person name="Castellani M."/>
            <person name="Scott A."/>
            <person name="Toegelov H."/>
            <person name="Fuchs J."/>
            <person name="Mata-Sucre Y."/>
            <person name="Dias Y."/>
            <person name="Vanzela A.L.L."/>
            <person name="Huettel B."/>
            <person name="Almeida C.C.S."/>
            <person name="Simkova H."/>
            <person name="Souza G."/>
            <person name="Pedrosa-Harand A."/>
            <person name="Macas J."/>
            <person name="Mayer K.F.X."/>
            <person name="Houben A."/>
            <person name="Marques A."/>
        </authorList>
    </citation>
    <scope>NUCLEOTIDE SEQUENCE [LARGE SCALE GENOMIC DNA]</scope>
    <source>
        <strain evidence="3">RhyTen1mFocal</strain>
    </source>
</reference>
<dbReference type="PANTHER" id="PTHR32141:SF163">
    <property type="entry name" value="OS07G0285900 PROTEIN"/>
    <property type="match status" value="1"/>
</dbReference>
<dbReference type="Pfam" id="PF08387">
    <property type="entry name" value="FBD"/>
    <property type="match status" value="1"/>
</dbReference>
<proteinExistence type="predicted"/>
<feature type="domain" description="F-box" evidence="1">
    <location>
        <begin position="23"/>
        <end position="61"/>
    </location>
</feature>
<dbReference type="Pfam" id="PF00646">
    <property type="entry name" value="F-box"/>
    <property type="match status" value="1"/>
</dbReference>
<organism evidence="3 4">
    <name type="scientific">Rhynchospora tenuis</name>
    <dbReference type="NCBI Taxonomy" id="198213"/>
    <lineage>
        <taxon>Eukaryota</taxon>
        <taxon>Viridiplantae</taxon>
        <taxon>Streptophyta</taxon>
        <taxon>Embryophyta</taxon>
        <taxon>Tracheophyta</taxon>
        <taxon>Spermatophyta</taxon>
        <taxon>Magnoliopsida</taxon>
        <taxon>Liliopsida</taxon>
        <taxon>Poales</taxon>
        <taxon>Cyperaceae</taxon>
        <taxon>Cyperoideae</taxon>
        <taxon>Rhynchosporeae</taxon>
        <taxon>Rhynchospora</taxon>
    </lineage>
</organism>
<evidence type="ECO:0000259" key="1">
    <source>
        <dbReference type="Pfam" id="PF00646"/>
    </source>
</evidence>
<comment type="caution">
    <text evidence="3">The sequence shown here is derived from an EMBL/GenBank/DDBJ whole genome shotgun (WGS) entry which is preliminary data.</text>
</comment>
<gene>
    <name evidence="3" type="ORF">LUZ61_005669</name>
</gene>
<dbReference type="Gene3D" id="1.20.1280.50">
    <property type="match status" value="1"/>
</dbReference>
<dbReference type="InterPro" id="IPR006566">
    <property type="entry name" value="FBD"/>
</dbReference>